<dbReference type="Pfam" id="PF11823">
    <property type="entry name" value="Se_S_carrier"/>
    <property type="match status" value="1"/>
</dbReference>
<comment type="caution">
    <text evidence="2">The sequence shown here is derived from an EMBL/GenBank/DDBJ whole genome shotgun (WGS) entry which is preliminary data.</text>
</comment>
<keyword evidence="3" id="KW-1185">Reference proteome</keyword>
<gene>
    <name evidence="2" type="ORF">H8707_03905</name>
</gene>
<accession>A0A926ERA1</accession>
<dbReference type="EMBL" id="JACRTG010000010">
    <property type="protein sequence ID" value="MBC8587381.1"/>
    <property type="molecule type" value="Genomic_DNA"/>
</dbReference>
<name>A0A926ERA1_9FIRM</name>
<reference evidence="2" key="1">
    <citation type="submission" date="2020-08" db="EMBL/GenBank/DDBJ databases">
        <title>Genome public.</title>
        <authorList>
            <person name="Liu C."/>
            <person name="Sun Q."/>
        </authorList>
    </citation>
    <scope>NUCLEOTIDE SEQUENCE</scope>
    <source>
        <strain evidence="2">BX21</strain>
    </source>
</reference>
<proteinExistence type="predicted"/>
<feature type="domain" description="Putative Se/S carrier protein-like" evidence="1">
    <location>
        <begin position="7"/>
        <end position="74"/>
    </location>
</feature>
<dbReference type="Proteomes" id="UP000601171">
    <property type="component" value="Unassembled WGS sequence"/>
</dbReference>
<dbReference type="AlphaFoldDB" id="A0A926ERA1"/>
<evidence type="ECO:0000313" key="2">
    <source>
        <dbReference type="EMBL" id="MBC8587381.1"/>
    </source>
</evidence>
<protein>
    <submittedName>
        <fullName evidence="2">DUF3343 domain-containing protein</fullName>
    </submittedName>
</protein>
<evidence type="ECO:0000259" key="1">
    <source>
        <dbReference type="Pfam" id="PF11823"/>
    </source>
</evidence>
<dbReference type="InterPro" id="IPR021778">
    <property type="entry name" value="Se/S_carrier-like"/>
</dbReference>
<organism evidence="2 3">
    <name type="scientific">Paratissierella segnis</name>
    <dbReference type="NCBI Taxonomy" id="2763679"/>
    <lineage>
        <taxon>Bacteria</taxon>
        <taxon>Bacillati</taxon>
        <taxon>Bacillota</taxon>
        <taxon>Tissierellia</taxon>
        <taxon>Tissierellales</taxon>
        <taxon>Tissierellaceae</taxon>
        <taxon>Paratissierella</taxon>
    </lineage>
</organism>
<sequence>MEIDQFGIVTFNSTHHAIKGESAFKSSNMAFKTIPTPREITLSCGLSIRFDLNDLEKVKKLVEDGDLSIKGIYKYIRDENGSRLEKIL</sequence>
<evidence type="ECO:0000313" key="3">
    <source>
        <dbReference type="Proteomes" id="UP000601171"/>
    </source>
</evidence>